<organism evidence="1 2">
    <name type="scientific">Boletus reticuloceps</name>
    <dbReference type="NCBI Taxonomy" id="495285"/>
    <lineage>
        <taxon>Eukaryota</taxon>
        <taxon>Fungi</taxon>
        <taxon>Dikarya</taxon>
        <taxon>Basidiomycota</taxon>
        <taxon>Agaricomycotina</taxon>
        <taxon>Agaricomycetes</taxon>
        <taxon>Agaricomycetidae</taxon>
        <taxon>Boletales</taxon>
        <taxon>Boletineae</taxon>
        <taxon>Boletaceae</taxon>
        <taxon>Boletoideae</taxon>
        <taxon>Boletus</taxon>
    </lineage>
</organism>
<dbReference type="OrthoDB" id="2916406at2759"/>
<comment type="caution">
    <text evidence="1">The sequence shown here is derived from an EMBL/GenBank/DDBJ whole genome shotgun (WGS) entry which is preliminary data.</text>
</comment>
<accession>A0A8I2YD40</accession>
<gene>
    <name evidence="1" type="ORF">JVT61DRAFT_14153</name>
</gene>
<dbReference type="Proteomes" id="UP000683000">
    <property type="component" value="Unassembled WGS sequence"/>
</dbReference>
<keyword evidence="2" id="KW-1185">Reference proteome</keyword>
<dbReference type="AlphaFoldDB" id="A0A8I2YD40"/>
<name>A0A8I2YD40_9AGAM</name>
<protein>
    <submittedName>
        <fullName evidence="1">Uncharacterized protein</fullName>
    </submittedName>
</protein>
<sequence length="125" mass="14591">MAETLLQEAALQPYIHDCQITVHEGRHTYHYHVFFKRHCRLHTNTMLSDGDDHFRGDVAIMRIGSRTGIMNMRGRDSAMADYIITRVSWRLNCRGGLKLPRFMNLLKPVNTYHCHYLRGAHVIVL</sequence>
<evidence type="ECO:0000313" key="2">
    <source>
        <dbReference type="Proteomes" id="UP000683000"/>
    </source>
</evidence>
<proteinExistence type="predicted"/>
<dbReference type="EMBL" id="JAGFBS010000071">
    <property type="protein sequence ID" value="KAG6369654.1"/>
    <property type="molecule type" value="Genomic_DNA"/>
</dbReference>
<reference evidence="1" key="1">
    <citation type="submission" date="2021-03" db="EMBL/GenBank/DDBJ databases">
        <title>Evolutionary innovations through gain and loss of genes in the ectomycorrhizal Boletales.</title>
        <authorList>
            <person name="Wu G."/>
            <person name="Miyauchi S."/>
            <person name="Morin E."/>
            <person name="Yang Z.-L."/>
            <person name="Xu J."/>
            <person name="Martin F.M."/>
        </authorList>
    </citation>
    <scope>NUCLEOTIDE SEQUENCE</scope>
    <source>
        <strain evidence="1">BR01</strain>
    </source>
</reference>
<evidence type="ECO:0000313" key="1">
    <source>
        <dbReference type="EMBL" id="KAG6369654.1"/>
    </source>
</evidence>